<dbReference type="AlphaFoldDB" id="A0A8J2U6J8"/>
<dbReference type="InterPro" id="IPR001279">
    <property type="entry name" value="Metallo-B-lactamas"/>
</dbReference>
<feature type="binding site" evidence="7">
    <location>
        <position position="128"/>
    </location>
    <ligand>
        <name>Zn(2+)</name>
        <dbReference type="ChEBI" id="CHEBI:29105"/>
        <label>2</label>
    </ligand>
</feature>
<name>A0A8J2U6J8_9GAMM</name>
<evidence type="ECO:0000313" key="10">
    <source>
        <dbReference type="Proteomes" id="UP000619743"/>
    </source>
</evidence>
<dbReference type="SMART" id="SM00849">
    <property type="entry name" value="Lactamase_B"/>
    <property type="match status" value="1"/>
</dbReference>
<comment type="function">
    <text evidence="7">Thiolesterase that catalyzes the hydrolysis of S-D-lactoyl-glutathione to form glutathione and D-lactic acid.</text>
</comment>
<evidence type="ECO:0000256" key="5">
    <source>
        <dbReference type="ARBA" id="ARBA00022801"/>
    </source>
</evidence>
<dbReference type="InterPro" id="IPR050110">
    <property type="entry name" value="Glyoxalase_II_hydrolase"/>
</dbReference>
<dbReference type="PIRSF" id="PIRSF005457">
    <property type="entry name" value="Glx"/>
    <property type="match status" value="1"/>
</dbReference>
<keyword evidence="6 7" id="KW-0862">Zinc</keyword>
<feature type="domain" description="Metallo-beta-lactamase" evidence="8">
    <location>
        <begin position="11"/>
        <end position="166"/>
    </location>
</feature>
<feature type="binding site" evidence="7">
    <location>
        <position position="57"/>
    </location>
    <ligand>
        <name>Zn(2+)</name>
        <dbReference type="ChEBI" id="CHEBI:29105"/>
        <label>2</label>
    </ligand>
</feature>
<dbReference type="NCBIfam" id="TIGR03413">
    <property type="entry name" value="GSH_gloB"/>
    <property type="match status" value="1"/>
</dbReference>
<dbReference type="SUPFAM" id="SSF56281">
    <property type="entry name" value="Metallo-hydrolase/oxidoreductase"/>
    <property type="match status" value="1"/>
</dbReference>
<dbReference type="PANTHER" id="PTHR43705:SF1">
    <property type="entry name" value="HYDROXYACYLGLUTATHIONE HYDROLASE GLOB"/>
    <property type="match status" value="1"/>
</dbReference>
<dbReference type="CDD" id="cd07723">
    <property type="entry name" value="hydroxyacylglutathione_hydrolase_MBL-fold"/>
    <property type="match status" value="1"/>
</dbReference>
<dbReference type="UniPathway" id="UPA00619">
    <property type="reaction ID" value="UER00676"/>
</dbReference>
<dbReference type="InterPro" id="IPR036866">
    <property type="entry name" value="RibonucZ/Hydroxyglut_hydro"/>
</dbReference>
<keyword evidence="4 7" id="KW-0479">Metal-binding</keyword>
<dbReference type="Pfam" id="PF16123">
    <property type="entry name" value="HAGH_C"/>
    <property type="match status" value="1"/>
</dbReference>
<comment type="pathway">
    <text evidence="2 7">Secondary metabolite metabolism; methylglyoxal degradation; (R)-lactate from methylglyoxal: step 2/2.</text>
</comment>
<protein>
    <recommendedName>
        <fullName evidence="7">Hydroxyacylglutathione hydrolase</fullName>
        <ecNumber evidence="7">3.1.2.6</ecNumber>
    </recommendedName>
    <alternativeName>
        <fullName evidence="7">Glyoxalase II</fullName>
        <shortName evidence="7">Glx II</shortName>
    </alternativeName>
</protein>
<dbReference type="InterPro" id="IPR017782">
    <property type="entry name" value="Hydroxyacylglutathione_Hdrlase"/>
</dbReference>
<dbReference type="RefSeq" id="WP_229744743.1">
    <property type="nucleotide sequence ID" value="NZ_BMDX01000013.1"/>
</dbReference>
<sequence length="254" mass="28324">MTIYPIRAFQDNYIWAIHNKHNLVVIDPGDAQPVIDYCQKHQLTLVSVLITHHHRDHTGGIVQLKSQFPQLTVIGPNNPAIAAVDQTVNQGDVIAIEPLQLSFEVMSIPGHTLDHIAYFGHGAVFCGDTLFHAGCGRLFEGTPQQMLASLKKLATLPDATRVYCTHEYTEANLRFANAVEPNNPLLKEVSDTVAQMRAIDLPSLPTSIAEQKRVNPFLRCTESPLAQSVANWANQQLADELSTFTHLRQWKDQF</sequence>
<accession>A0A8J2U6J8</accession>
<keyword evidence="10" id="KW-1185">Reference proteome</keyword>
<dbReference type="Gene3D" id="3.60.15.10">
    <property type="entry name" value="Ribonuclease Z/Hydroxyacylglutathione hydrolase-like"/>
    <property type="match status" value="1"/>
</dbReference>
<dbReference type="Proteomes" id="UP000619743">
    <property type="component" value="Unassembled WGS sequence"/>
</dbReference>
<feature type="binding site" evidence="7">
    <location>
        <position position="54"/>
    </location>
    <ligand>
        <name>Zn(2+)</name>
        <dbReference type="ChEBI" id="CHEBI:29105"/>
        <label>1</label>
    </ligand>
</feature>
<keyword evidence="5 7" id="KW-0378">Hydrolase</keyword>
<evidence type="ECO:0000256" key="3">
    <source>
        <dbReference type="ARBA" id="ARBA00006759"/>
    </source>
</evidence>
<comment type="subunit">
    <text evidence="7">Monomer.</text>
</comment>
<evidence type="ECO:0000256" key="6">
    <source>
        <dbReference type="ARBA" id="ARBA00022833"/>
    </source>
</evidence>
<evidence type="ECO:0000259" key="8">
    <source>
        <dbReference type="SMART" id="SM00849"/>
    </source>
</evidence>
<dbReference type="HAMAP" id="MF_01374">
    <property type="entry name" value="Glyoxalase_2"/>
    <property type="match status" value="1"/>
</dbReference>
<dbReference type="PANTHER" id="PTHR43705">
    <property type="entry name" value="HYDROXYACYLGLUTATHIONE HYDROLASE"/>
    <property type="match status" value="1"/>
</dbReference>
<dbReference type="GO" id="GO:0046872">
    <property type="term" value="F:metal ion binding"/>
    <property type="evidence" value="ECO:0007669"/>
    <property type="project" value="UniProtKB-KW"/>
</dbReference>
<feature type="binding site" evidence="7">
    <location>
        <position position="128"/>
    </location>
    <ligand>
        <name>Zn(2+)</name>
        <dbReference type="ChEBI" id="CHEBI:29105"/>
        <label>1</label>
    </ligand>
</feature>
<comment type="caution">
    <text evidence="9">The sequence shown here is derived from an EMBL/GenBank/DDBJ whole genome shotgun (WGS) entry which is preliminary data.</text>
</comment>
<feature type="binding site" evidence="7">
    <location>
        <position position="52"/>
    </location>
    <ligand>
        <name>Zn(2+)</name>
        <dbReference type="ChEBI" id="CHEBI:29105"/>
        <label>1</label>
    </ligand>
</feature>
<gene>
    <name evidence="7 9" type="primary">gloB</name>
    <name evidence="9" type="ORF">GCM10011369_25060</name>
</gene>
<dbReference type="GO" id="GO:0019243">
    <property type="term" value="P:methylglyoxal catabolic process to D-lactate via S-lactoyl-glutathione"/>
    <property type="evidence" value="ECO:0007669"/>
    <property type="project" value="UniProtKB-UniRule"/>
</dbReference>
<dbReference type="Pfam" id="PF00753">
    <property type="entry name" value="Lactamase_B"/>
    <property type="match status" value="1"/>
</dbReference>
<organism evidence="9 10">
    <name type="scientific">Neiella marina</name>
    <dbReference type="NCBI Taxonomy" id="508461"/>
    <lineage>
        <taxon>Bacteria</taxon>
        <taxon>Pseudomonadati</taxon>
        <taxon>Pseudomonadota</taxon>
        <taxon>Gammaproteobacteria</taxon>
        <taxon>Alteromonadales</taxon>
        <taxon>Echinimonadaceae</taxon>
        <taxon>Neiella</taxon>
    </lineage>
</organism>
<feature type="binding site" evidence="7">
    <location>
        <position position="111"/>
    </location>
    <ligand>
        <name>Zn(2+)</name>
        <dbReference type="ChEBI" id="CHEBI:29105"/>
        <label>1</label>
    </ligand>
</feature>
<feature type="binding site" evidence="7">
    <location>
        <position position="56"/>
    </location>
    <ligand>
        <name>Zn(2+)</name>
        <dbReference type="ChEBI" id="CHEBI:29105"/>
        <label>2</label>
    </ligand>
</feature>
<reference evidence="10" key="1">
    <citation type="journal article" date="2019" name="Int. J. Syst. Evol. Microbiol.">
        <title>The Global Catalogue of Microorganisms (GCM) 10K type strain sequencing project: providing services to taxonomists for standard genome sequencing and annotation.</title>
        <authorList>
            <consortium name="The Broad Institute Genomics Platform"/>
            <consortium name="The Broad Institute Genome Sequencing Center for Infectious Disease"/>
            <person name="Wu L."/>
            <person name="Ma J."/>
        </authorList>
    </citation>
    <scope>NUCLEOTIDE SEQUENCE [LARGE SCALE GENOMIC DNA]</scope>
    <source>
        <strain evidence="10">CGMCC 1.10130</strain>
    </source>
</reference>
<dbReference type="InterPro" id="IPR032282">
    <property type="entry name" value="HAGH_C"/>
</dbReference>
<evidence type="ECO:0000256" key="2">
    <source>
        <dbReference type="ARBA" id="ARBA00004963"/>
    </source>
</evidence>
<evidence type="ECO:0000256" key="7">
    <source>
        <dbReference type="HAMAP-Rule" id="MF_01374"/>
    </source>
</evidence>
<dbReference type="EC" id="3.1.2.6" evidence="7"/>
<evidence type="ECO:0000313" key="9">
    <source>
        <dbReference type="EMBL" id="GGA82062.1"/>
    </source>
</evidence>
<comment type="cofactor">
    <cofactor evidence="7">
        <name>Zn(2+)</name>
        <dbReference type="ChEBI" id="CHEBI:29105"/>
    </cofactor>
    <text evidence="7">Binds 2 Zn(2+) ions per subunit.</text>
</comment>
<evidence type="ECO:0000256" key="4">
    <source>
        <dbReference type="ARBA" id="ARBA00022723"/>
    </source>
</evidence>
<dbReference type="EMBL" id="BMDX01000013">
    <property type="protein sequence ID" value="GGA82062.1"/>
    <property type="molecule type" value="Genomic_DNA"/>
</dbReference>
<feature type="binding site" evidence="7">
    <location>
        <position position="166"/>
    </location>
    <ligand>
        <name>Zn(2+)</name>
        <dbReference type="ChEBI" id="CHEBI:29105"/>
        <label>2</label>
    </ligand>
</feature>
<comment type="catalytic activity">
    <reaction evidence="1 7">
        <text>an S-(2-hydroxyacyl)glutathione + H2O = a 2-hydroxy carboxylate + glutathione + H(+)</text>
        <dbReference type="Rhea" id="RHEA:21864"/>
        <dbReference type="ChEBI" id="CHEBI:15377"/>
        <dbReference type="ChEBI" id="CHEBI:15378"/>
        <dbReference type="ChEBI" id="CHEBI:57925"/>
        <dbReference type="ChEBI" id="CHEBI:58896"/>
        <dbReference type="ChEBI" id="CHEBI:71261"/>
        <dbReference type="EC" id="3.1.2.6"/>
    </reaction>
</comment>
<dbReference type="GO" id="GO:0004416">
    <property type="term" value="F:hydroxyacylglutathione hydrolase activity"/>
    <property type="evidence" value="ECO:0007669"/>
    <property type="project" value="UniProtKB-UniRule"/>
</dbReference>
<proteinExistence type="inferred from homology"/>
<evidence type="ECO:0000256" key="1">
    <source>
        <dbReference type="ARBA" id="ARBA00001623"/>
    </source>
</evidence>
<comment type="similarity">
    <text evidence="3 7">Belongs to the metallo-beta-lactamase superfamily. Glyoxalase II family.</text>
</comment>
<dbReference type="InterPro" id="IPR035680">
    <property type="entry name" value="Clx_II_MBL"/>
</dbReference>